<dbReference type="EMBL" id="SNRY01000404">
    <property type="protein sequence ID" value="KAA6341220.1"/>
    <property type="molecule type" value="Genomic_DNA"/>
</dbReference>
<protein>
    <recommendedName>
        <fullName evidence="1">Endonuclease GajA/Old nuclease/RecF-like AAA domain-containing protein</fullName>
    </recommendedName>
</protein>
<dbReference type="InterPro" id="IPR041685">
    <property type="entry name" value="AAA_GajA/Old/RecF-like"/>
</dbReference>
<name>A0A5J4S7B4_9ZZZZ</name>
<dbReference type="Gene3D" id="3.40.50.300">
    <property type="entry name" value="P-loop containing nucleotide triphosphate hydrolases"/>
    <property type="match status" value="1"/>
</dbReference>
<proteinExistence type="predicted"/>
<dbReference type="CDD" id="cd00267">
    <property type="entry name" value="ABC_ATPase"/>
    <property type="match status" value="1"/>
</dbReference>
<sequence>MNIGKFPYYIQKKENSDTISVQLKNQVPLDTIERVETYHLAQLSKYLCNRSIVNSYILPVERNSVYTFKDELAVNRLTPKGKLDNPGQENRYPLPITDALITATDLNTIKKSNSDYNYLAEEIETDILNGKISISDYGGVQFTPDKAPEITLPVHLFTSIIKNISGLVIYLKHQAKNNDLLIIDEPELGLHPDNQILLARIFARLINSGIRLLISTHSDYVIRELNNLIMLSSDKKEIKAIAQKLNYQVKEKINPHEVGAYLFNYNTNDNRHVDVKSLLIDESGFEVKTIDNAIKKLNETSEELFCSLKYSDND</sequence>
<reference evidence="2" key="1">
    <citation type="submission" date="2019-03" db="EMBL/GenBank/DDBJ databases">
        <title>Single cell metagenomics reveals metabolic interactions within the superorganism composed of flagellate Streblomastix strix and complex community of Bacteroidetes bacteria on its surface.</title>
        <authorList>
            <person name="Treitli S.C."/>
            <person name="Kolisko M."/>
            <person name="Husnik F."/>
            <person name="Keeling P."/>
            <person name="Hampl V."/>
        </authorList>
    </citation>
    <scope>NUCLEOTIDE SEQUENCE</scope>
    <source>
        <strain evidence="2">STM</strain>
    </source>
</reference>
<evidence type="ECO:0000313" key="2">
    <source>
        <dbReference type="EMBL" id="KAA6341220.1"/>
    </source>
</evidence>
<dbReference type="InterPro" id="IPR027417">
    <property type="entry name" value="P-loop_NTPase"/>
</dbReference>
<dbReference type="Pfam" id="PF13175">
    <property type="entry name" value="AAA_15"/>
    <property type="match status" value="1"/>
</dbReference>
<evidence type="ECO:0000259" key="1">
    <source>
        <dbReference type="Pfam" id="PF13175"/>
    </source>
</evidence>
<dbReference type="SUPFAM" id="SSF52540">
    <property type="entry name" value="P-loop containing nucleoside triphosphate hydrolases"/>
    <property type="match status" value="1"/>
</dbReference>
<accession>A0A5J4S7B4</accession>
<comment type="caution">
    <text evidence="2">The sequence shown here is derived from an EMBL/GenBank/DDBJ whole genome shotgun (WGS) entry which is preliminary data.</text>
</comment>
<organism evidence="2">
    <name type="scientific">termite gut metagenome</name>
    <dbReference type="NCBI Taxonomy" id="433724"/>
    <lineage>
        <taxon>unclassified sequences</taxon>
        <taxon>metagenomes</taxon>
        <taxon>organismal metagenomes</taxon>
    </lineage>
</organism>
<gene>
    <name evidence="2" type="ORF">EZS27_010965</name>
</gene>
<feature type="domain" description="Endonuclease GajA/Old nuclease/RecF-like AAA" evidence="1">
    <location>
        <begin position="106"/>
        <end position="222"/>
    </location>
</feature>
<dbReference type="AlphaFoldDB" id="A0A5J4S7B4"/>